<evidence type="ECO:0000313" key="3">
    <source>
        <dbReference type="Proteomes" id="UP000289857"/>
    </source>
</evidence>
<evidence type="ECO:0008006" key="4">
    <source>
        <dbReference type="Google" id="ProtNLM"/>
    </source>
</evidence>
<dbReference type="EMBL" id="SBKN01000007">
    <property type="protein sequence ID" value="RXR21703.1"/>
    <property type="molecule type" value="Genomic_DNA"/>
</dbReference>
<comment type="caution">
    <text evidence="2">The sequence shown here is derived from an EMBL/GenBank/DDBJ whole genome shotgun (WGS) entry which is preliminary data.</text>
</comment>
<feature type="signal peptide" evidence="1">
    <location>
        <begin position="1"/>
        <end position="21"/>
    </location>
</feature>
<organism evidence="2 3">
    <name type="scientific">Flavobacterium stagni</name>
    <dbReference type="NCBI Taxonomy" id="2506421"/>
    <lineage>
        <taxon>Bacteria</taxon>
        <taxon>Pseudomonadati</taxon>
        <taxon>Bacteroidota</taxon>
        <taxon>Flavobacteriia</taxon>
        <taxon>Flavobacteriales</taxon>
        <taxon>Flavobacteriaceae</taxon>
        <taxon>Flavobacterium</taxon>
    </lineage>
</organism>
<keyword evidence="1" id="KW-0732">Signal</keyword>
<gene>
    <name evidence="2" type="ORF">EQG61_11885</name>
</gene>
<name>A0A4Q1K8N6_9FLAO</name>
<keyword evidence="3" id="KW-1185">Reference proteome</keyword>
<sequence length="533" mass="60280">MRFKFLFFTLLSSLTSVFSQSDFNFQIQLTPITIPGFGGIQSYARAQYQGKWIFVGGRLDGLHARQPFNAFPSSANNTAIRVVDPVTLQQWTAPLSSLATDLQEQLQATNLNFYQDGDYLIVIGGYAFSATANDHITFNKITIINIPLLVQYVQAGMLQSDAFYQITDNRFTVTGGQLAKIDDTYYLVGGQRFDGRYNPMNNPTFTQTYTDSYKKFKLVNSNNQWQITDYEEVIDAVHLHRRDYNLVPQIFPDGSQGYMISSGVFQINVNLPFLYPVDIKSSGYEPQTNFNQLLSNYHGAHAEMYSATDQKMHALFFGGMSQYYYTGATLIQDTNVPFVKTISRVTRNAANELVETRQPEEMPIYVGAGSEFIPNHALPHFDNEVIKLDEITTNEFVIGHIVGGIASSSQNPFTNNQTAQTSPSSVIYEVKLINQPVLNAQTVIQHNPFSFKVYPNPTHNQKVKLSYEFPYEAPLEYLVTDASGKMLMEGDILKSKIGANTMDFELDPTESQVLQITLIFDRKYYQTQKIIMK</sequence>
<dbReference type="RefSeq" id="WP_129462163.1">
    <property type="nucleotide sequence ID" value="NZ_SBKN01000007.1"/>
</dbReference>
<feature type="chain" id="PRO_5020444186" description="T9SS type A sorting domain-containing protein" evidence="1">
    <location>
        <begin position="22"/>
        <end position="533"/>
    </location>
</feature>
<dbReference type="AlphaFoldDB" id="A0A4Q1K8N6"/>
<dbReference type="InterPro" id="IPR011043">
    <property type="entry name" value="Gal_Oxase/kelch_b-propeller"/>
</dbReference>
<dbReference type="SUPFAM" id="SSF50965">
    <property type="entry name" value="Galactose oxidase, central domain"/>
    <property type="match status" value="1"/>
</dbReference>
<reference evidence="3" key="1">
    <citation type="submission" date="2019-01" db="EMBL/GenBank/DDBJ databases">
        <title>Cytophagaceae bacterium strain CAR-16.</title>
        <authorList>
            <person name="Chen W.-M."/>
        </authorList>
    </citation>
    <scope>NUCLEOTIDE SEQUENCE [LARGE SCALE GENOMIC DNA]</scope>
    <source>
        <strain evidence="3">WWJ-16</strain>
    </source>
</reference>
<evidence type="ECO:0000256" key="1">
    <source>
        <dbReference type="SAM" id="SignalP"/>
    </source>
</evidence>
<evidence type="ECO:0000313" key="2">
    <source>
        <dbReference type="EMBL" id="RXR21703.1"/>
    </source>
</evidence>
<dbReference type="Proteomes" id="UP000289857">
    <property type="component" value="Unassembled WGS sequence"/>
</dbReference>
<accession>A0A4Q1K8N6</accession>
<protein>
    <recommendedName>
        <fullName evidence="4">T9SS type A sorting domain-containing protein</fullName>
    </recommendedName>
</protein>
<dbReference type="OrthoDB" id="5526825at2"/>
<proteinExistence type="predicted"/>